<dbReference type="InterPro" id="IPR027417">
    <property type="entry name" value="P-loop_NTPase"/>
</dbReference>
<gene>
    <name evidence="9" type="ORF">CVLEPA_LOCUS15331</name>
</gene>
<evidence type="ECO:0000256" key="1">
    <source>
        <dbReference type="ARBA" id="ARBA00004245"/>
    </source>
</evidence>
<dbReference type="PROSITE" id="PS50067">
    <property type="entry name" value="KINESIN_MOTOR_2"/>
    <property type="match status" value="1"/>
</dbReference>
<keyword evidence="4" id="KW-0963">Cytoplasm</keyword>
<keyword evidence="5" id="KW-0505">Motor protein</keyword>
<accession>A0ABP0G101</accession>
<dbReference type="PRINTS" id="PR00380">
    <property type="entry name" value="KINESINHEAVY"/>
</dbReference>
<feature type="region of interest" description="Disordered" evidence="7">
    <location>
        <begin position="221"/>
        <end position="255"/>
    </location>
</feature>
<reference evidence="9 10" key="1">
    <citation type="submission" date="2024-02" db="EMBL/GenBank/DDBJ databases">
        <authorList>
            <person name="Daric V."/>
            <person name="Darras S."/>
        </authorList>
    </citation>
    <scope>NUCLEOTIDE SEQUENCE [LARGE SCALE GENOMIC DNA]</scope>
</reference>
<proteinExistence type="inferred from homology"/>
<dbReference type="Proteomes" id="UP001642483">
    <property type="component" value="Unassembled WGS sequence"/>
</dbReference>
<sequence length="1065" mass="122666">MEFKFPKGFLRESSQLSPQKRPQPSPLKHEQFLKDLGLDDDDTLADISSPSDDDSSDETRPSEIEFSILQKELYSCTQQRDALQEKNRELQKSVHHLKSRLKKEERSKCIRLKIVQRAHSDGLKDKQNLIANLQELIEENGDPTGLKMVSSIELLHEQKAELYKQLIRAQEDHEMEMNLLEERLECEGRTIGTDQHTSELLEELKEEKSRIVQDLEVTRRSHAEEVRKYEDSLKKKDSELTRNKHDQEEKKRSDDGFRKKLDNLTAELDSCKMNHLEKERELHQIIQKQKEDLRRLENDRDLMQNESESLEREMMSRLTDQKALSNEATVKLQEENRRLLKDLERSRSRVKSLEDENAWMERMREEKEEQEDKNRELETKIKKLESSLEKHKISSKEKLQSLEEELDESRSLLQQHRREASDSYDELKKMMQLNENQLKQEIEDVQQEYQALKLESDRTIKRLEDNLSKVKEKSKLLSGELSTFKSELSRKNLEVASLQDQVQMKGEDYEKVAMKLTTVEQKLLESEKRTDELTEIIDRNKIEKENYRGQLAALSGESDTALALKEKETGQLRIELNSCQARLQAETRKYESLLKKFTSLESELDSFRKESELDLVKHRGAVSSLTEAHKHEVLKLKASSAITTENLTTKASAYQKALNLCLTNLKHITHDNLSLKREVEKFPRLLKDAIKQAAKQISDAVSEINESHKDLIRKYRKEMKLRKKYHNELVELKGNIRVFVRTRPTIGEDGPKPKIAVSYDDNDDSLINVNNSQKGRIHSFEVDRVFTPQSTQDQVYAEVQSLVTSCMDGYHVCIFAYGQTGSGKTYTMEGSKSNPGINQRALNDLFRLIDEKSEDWDFNVAVSLVEIYNETLRDLLNSKSEKLEIKMNADGSLFVSKLRSMPVNDLGDVNKLFQAGRSNRATASTNMNEHSSRSHAVLIITVTGKNKTTGIETLGKLNLIDLAGSERVSKSGASGDRLKEAQNINRSLSALGDVIHALRNKQSHVPFRNSKLTYLLQDSLSKESKTLMLVQVSPIERSIGETVCSLTFAQRVRAVELGQATKKVK</sequence>
<dbReference type="Pfam" id="PF00225">
    <property type="entry name" value="Kinesin"/>
    <property type="match status" value="1"/>
</dbReference>
<feature type="binding site" evidence="5">
    <location>
        <begin position="818"/>
        <end position="825"/>
    </location>
    <ligand>
        <name>ATP</name>
        <dbReference type="ChEBI" id="CHEBI:30616"/>
    </ligand>
</feature>
<feature type="compositionally biased region" description="Basic and acidic residues" evidence="7">
    <location>
        <begin position="27"/>
        <end position="37"/>
    </location>
</feature>
<keyword evidence="2 5" id="KW-0547">Nucleotide-binding</keyword>
<dbReference type="SMART" id="SM00129">
    <property type="entry name" value="KISc"/>
    <property type="match status" value="1"/>
</dbReference>
<comment type="caution">
    <text evidence="9">The sequence shown here is derived from an EMBL/GenBank/DDBJ whole genome shotgun (WGS) entry which is preliminary data.</text>
</comment>
<evidence type="ECO:0000313" key="10">
    <source>
        <dbReference type="Proteomes" id="UP001642483"/>
    </source>
</evidence>
<evidence type="ECO:0000256" key="7">
    <source>
        <dbReference type="SAM" id="MobiDB-lite"/>
    </source>
</evidence>
<dbReference type="PROSITE" id="PS00411">
    <property type="entry name" value="KINESIN_MOTOR_1"/>
    <property type="match status" value="1"/>
</dbReference>
<keyword evidence="6" id="KW-0175">Coiled coil</keyword>
<feature type="coiled-coil region" evidence="6">
    <location>
        <begin position="576"/>
        <end position="610"/>
    </location>
</feature>
<protein>
    <recommendedName>
        <fullName evidence="8">Kinesin motor domain-containing protein</fullName>
    </recommendedName>
</protein>
<dbReference type="InterPro" id="IPR036961">
    <property type="entry name" value="Kinesin_motor_dom_sf"/>
</dbReference>
<dbReference type="PANTHER" id="PTHR47972">
    <property type="entry name" value="KINESIN-LIKE PROTEIN KLP-3"/>
    <property type="match status" value="1"/>
</dbReference>
<feature type="region of interest" description="Disordered" evidence="7">
    <location>
        <begin position="1"/>
        <end position="62"/>
    </location>
</feature>
<evidence type="ECO:0000259" key="8">
    <source>
        <dbReference type="PROSITE" id="PS50067"/>
    </source>
</evidence>
<evidence type="ECO:0000256" key="2">
    <source>
        <dbReference type="ARBA" id="ARBA00022741"/>
    </source>
</evidence>
<feature type="coiled-coil region" evidence="6">
    <location>
        <begin position="80"/>
        <end position="107"/>
    </location>
</feature>
<dbReference type="CDD" id="cd01366">
    <property type="entry name" value="KISc_C_terminal"/>
    <property type="match status" value="1"/>
</dbReference>
<feature type="compositionally biased region" description="Polar residues" evidence="7">
    <location>
        <begin position="12"/>
        <end position="22"/>
    </location>
</feature>
<dbReference type="PANTHER" id="PTHR47972:SF28">
    <property type="entry name" value="KINESIN-LIKE PROTEIN KLP-3"/>
    <property type="match status" value="1"/>
</dbReference>
<keyword evidence="3 5" id="KW-0067">ATP-binding</keyword>
<evidence type="ECO:0000313" key="9">
    <source>
        <dbReference type="EMBL" id="CAK8684344.1"/>
    </source>
</evidence>
<organism evidence="9 10">
    <name type="scientific">Clavelina lepadiformis</name>
    <name type="common">Light-bulb sea squirt</name>
    <name type="synonym">Ascidia lepadiformis</name>
    <dbReference type="NCBI Taxonomy" id="159417"/>
    <lineage>
        <taxon>Eukaryota</taxon>
        <taxon>Metazoa</taxon>
        <taxon>Chordata</taxon>
        <taxon>Tunicata</taxon>
        <taxon>Ascidiacea</taxon>
        <taxon>Aplousobranchia</taxon>
        <taxon>Clavelinidae</taxon>
        <taxon>Clavelina</taxon>
    </lineage>
</organism>
<keyword evidence="10" id="KW-1185">Reference proteome</keyword>
<dbReference type="InterPro" id="IPR019821">
    <property type="entry name" value="Kinesin_motor_CS"/>
</dbReference>
<keyword evidence="4" id="KW-0206">Cytoskeleton</keyword>
<dbReference type="InterPro" id="IPR027640">
    <property type="entry name" value="Kinesin-like_fam"/>
</dbReference>
<evidence type="ECO:0000256" key="5">
    <source>
        <dbReference type="PROSITE-ProRule" id="PRU00283"/>
    </source>
</evidence>
<comment type="subcellular location">
    <subcellularLocation>
        <location evidence="1">Cytoplasm</location>
        <location evidence="1">Cytoskeleton</location>
    </subcellularLocation>
</comment>
<dbReference type="SUPFAM" id="SSF52540">
    <property type="entry name" value="P-loop containing nucleoside triphosphate hydrolases"/>
    <property type="match status" value="1"/>
</dbReference>
<dbReference type="EMBL" id="CAWYQH010000097">
    <property type="protein sequence ID" value="CAK8684344.1"/>
    <property type="molecule type" value="Genomic_DNA"/>
</dbReference>
<dbReference type="Gene3D" id="3.40.850.10">
    <property type="entry name" value="Kinesin motor domain"/>
    <property type="match status" value="1"/>
</dbReference>
<evidence type="ECO:0000256" key="6">
    <source>
        <dbReference type="SAM" id="Coils"/>
    </source>
</evidence>
<evidence type="ECO:0000256" key="4">
    <source>
        <dbReference type="ARBA" id="ARBA00023212"/>
    </source>
</evidence>
<name>A0ABP0G101_CLALP</name>
<feature type="coiled-coil region" evidence="6">
    <location>
        <begin position="261"/>
        <end position="501"/>
    </location>
</feature>
<evidence type="ECO:0000256" key="3">
    <source>
        <dbReference type="ARBA" id="ARBA00022840"/>
    </source>
</evidence>
<dbReference type="InterPro" id="IPR001752">
    <property type="entry name" value="Kinesin_motor_dom"/>
</dbReference>
<comment type="similarity">
    <text evidence="5">Belongs to the TRAFAC class myosin-kinesin ATPase superfamily. Kinesin family.</text>
</comment>
<feature type="domain" description="Kinesin motor" evidence="8">
    <location>
        <begin position="735"/>
        <end position="1055"/>
    </location>
</feature>